<dbReference type="InterPro" id="IPR023165">
    <property type="entry name" value="rRNA_Ade_diMease-like_C"/>
</dbReference>
<keyword evidence="4 7" id="KW-0949">S-adenosyl-L-methionine</keyword>
<dbReference type="GO" id="GO:0006391">
    <property type="term" value="P:transcription initiation at mitochondrial promoter"/>
    <property type="evidence" value="ECO:0007669"/>
    <property type="project" value="TreeGrafter"/>
</dbReference>
<comment type="similarity">
    <text evidence="7 8">Belongs to the class I-like SAM-binding methyltransferase superfamily. rRNA adenine N(6)-methyltransferase family.</text>
</comment>
<dbReference type="GO" id="GO:0034246">
    <property type="term" value="F:mitochondrial transcription factor activity"/>
    <property type="evidence" value="ECO:0007669"/>
    <property type="project" value="TreeGrafter"/>
</dbReference>
<dbReference type="PANTHER" id="PTHR11727:SF17">
    <property type="entry name" value="DIMETHYLADENOSINE TRANSFERASE 1, MITOCHONDRIAL"/>
    <property type="match status" value="1"/>
</dbReference>
<name>A0A0C3NZN0_PHLG1</name>
<dbReference type="Pfam" id="PF00398">
    <property type="entry name" value="RrnaAD"/>
    <property type="match status" value="1"/>
</dbReference>
<dbReference type="GO" id="GO:0000179">
    <property type="term" value="F:rRNA (adenine-N6,N6-)-dimethyltransferase activity"/>
    <property type="evidence" value="ECO:0007669"/>
    <property type="project" value="UniProtKB-UniRule"/>
</dbReference>
<accession>A0A0C3NZN0</accession>
<gene>
    <name evidence="9" type="ORF">PHLGIDRAFT_33641</name>
</gene>
<dbReference type="GO" id="GO:0003723">
    <property type="term" value="F:RNA binding"/>
    <property type="evidence" value="ECO:0007669"/>
    <property type="project" value="UniProtKB-UniRule"/>
</dbReference>
<dbReference type="EMBL" id="KN840450">
    <property type="protein sequence ID" value="KIP10904.1"/>
    <property type="molecule type" value="Genomic_DNA"/>
</dbReference>
<dbReference type="HOGENOM" id="CLU_034228_1_0_1"/>
<keyword evidence="5 7" id="KW-0694">RNA-binding</keyword>
<organism evidence="9 10">
    <name type="scientific">Phlebiopsis gigantea (strain 11061_1 CR5-6)</name>
    <name type="common">White-rot fungus</name>
    <name type="synonym">Peniophora gigantea</name>
    <dbReference type="NCBI Taxonomy" id="745531"/>
    <lineage>
        <taxon>Eukaryota</taxon>
        <taxon>Fungi</taxon>
        <taxon>Dikarya</taxon>
        <taxon>Basidiomycota</taxon>
        <taxon>Agaricomycotina</taxon>
        <taxon>Agaricomycetes</taxon>
        <taxon>Polyporales</taxon>
        <taxon>Phanerochaetaceae</taxon>
        <taxon>Phlebiopsis</taxon>
    </lineage>
</organism>
<dbReference type="PANTHER" id="PTHR11727">
    <property type="entry name" value="DIMETHYLADENOSINE TRANSFERASE"/>
    <property type="match status" value="1"/>
</dbReference>
<evidence type="ECO:0000256" key="1">
    <source>
        <dbReference type="ARBA" id="ARBA00004173"/>
    </source>
</evidence>
<keyword evidence="10" id="KW-1185">Reference proteome</keyword>
<evidence type="ECO:0000256" key="5">
    <source>
        <dbReference type="ARBA" id="ARBA00022884"/>
    </source>
</evidence>
<dbReference type="Gene3D" id="3.40.50.150">
    <property type="entry name" value="Vaccinia Virus protein VP39"/>
    <property type="match status" value="1"/>
</dbReference>
<dbReference type="Proteomes" id="UP000053257">
    <property type="component" value="Unassembled WGS sequence"/>
</dbReference>
<dbReference type="AlphaFoldDB" id="A0A0C3NZN0"/>
<evidence type="ECO:0000313" key="9">
    <source>
        <dbReference type="EMBL" id="KIP10904.1"/>
    </source>
</evidence>
<sequence>MTSLLRSQLRSLRACRPLHCARHTSSTPPRDIPPLPPHDEWRATFNTTMGAVRDRISVANPDTADILAKAFLTGNSIAAGQGKTVIECYPGPGALSRGLLRLDDKTLERLIILEDWEPYLEYLRPLEQADPRVTVVPLSGFSWSTYAHIEEKGLLDHIKTVPYEQGMHPQLHFVSHIPQNISGEQFVAQLFRNIPTHSWLFKYGCVPMSFIMGEWIWERVAALRKTIPRCKVSVITEATADMQAAVRPSVLQPYAQHLHPRPTSQQLKKPESRRIGHPLAAINTVPYAEQVIAPHLLDAWDYCLRKLFVLKSTPLNKAISALGPGADSLLRVLTAKDLPPEQRVDVTQRVRDMSVSDWALLIRAFDNWPFAPENLVISDAFLEDRRDRSL</sequence>
<feature type="binding site" evidence="7">
    <location>
        <position position="114"/>
    </location>
    <ligand>
        <name>S-adenosyl-L-methionine</name>
        <dbReference type="ChEBI" id="CHEBI:59789"/>
    </ligand>
</feature>
<evidence type="ECO:0000256" key="2">
    <source>
        <dbReference type="ARBA" id="ARBA00022603"/>
    </source>
</evidence>
<keyword evidence="8" id="KW-0698">rRNA processing</keyword>
<dbReference type="InterPro" id="IPR029063">
    <property type="entry name" value="SAM-dependent_MTases_sf"/>
</dbReference>
<evidence type="ECO:0000256" key="3">
    <source>
        <dbReference type="ARBA" id="ARBA00022679"/>
    </source>
</evidence>
<protein>
    <recommendedName>
        <fullName evidence="8">rRNA adenine N(6)-methyltransferase</fullName>
        <ecNumber evidence="8">2.1.1.-</ecNumber>
    </recommendedName>
</protein>
<dbReference type="SUPFAM" id="SSF53335">
    <property type="entry name" value="S-adenosyl-L-methionine-dependent methyltransferases"/>
    <property type="match status" value="1"/>
</dbReference>
<proteinExistence type="inferred from homology"/>
<evidence type="ECO:0000256" key="6">
    <source>
        <dbReference type="ARBA" id="ARBA00024915"/>
    </source>
</evidence>
<evidence type="ECO:0000313" key="10">
    <source>
        <dbReference type="Proteomes" id="UP000053257"/>
    </source>
</evidence>
<dbReference type="EC" id="2.1.1.-" evidence="8"/>
<dbReference type="InterPro" id="IPR001737">
    <property type="entry name" value="KsgA/Erm"/>
</dbReference>
<dbReference type="OrthoDB" id="16079at2759"/>
<comment type="function">
    <text evidence="6">Mitochondrial transcription factor that confers selective promoter recognition on the core subunit of the yeast mitochondrial RNA polymerase. Interacts with DNA in a non-specific manner.</text>
</comment>
<keyword evidence="2 7" id="KW-0489">Methyltransferase</keyword>
<keyword evidence="3 7" id="KW-0808">Transferase</keyword>
<dbReference type="Gene3D" id="1.10.8.100">
    <property type="entry name" value="Ribosomal RNA adenine dimethylase-like, domain 2"/>
    <property type="match status" value="1"/>
</dbReference>
<dbReference type="PROSITE" id="PS51689">
    <property type="entry name" value="SAM_RNA_A_N6_MT"/>
    <property type="match status" value="1"/>
</dbReference>
<dbReference type="STRING" id="745531.A0A0C3NZN0"/>
<reference evidence="9 10" key="1">
    <citation type="journal article" date="2014" name="PLoS Genet.">
        <title>Analysis of the Phlebiopsis gigantea genome, transcriptome and secretome provides insight into its pioneer colonization strategies of wood.</title>
        <authorList>
            <person name="Hori C."/>
            <person name="Ishida T."/>
            <person name="Igarashi K."/>
            <person name="Samejima M."/>
            <person name="Suzuki H."/>
            <person name="Master E."/>
            <person name="Ferreira P."/>
            <person name="Ruiz-Duenas F.J."/>
            <person name="Held B."/>
            <person name="Canessa P."/>
            <person name="Larrondo L.F."/>
            <person name="Schmoll M."/>
            <person name="Druzhinina I.S."/>
            <person name="Kubicek C.P."/>
            <person name="Gaskell J.A."/>
            <person name="Kersten P."/>
            <person name="St John F."/>
            <person name="Glasner J."/>
            <person name="Sabat G."/>
            <person name="Splinter BonDurant S."/>
            <person name="Syed K."/>
            <person name="Yadav J."/>
            <person name="Mgbeahuruike A.C."/>
            <person name="Kovalchuk A."/>
            <person name="Asiegbu F.O."/>
            <person name="Lackner G."/>
            <person name="Hoffmeister D."/>
            <person name="Rencoret J."/>
            <person name="Gutierrez A."/>
            <person name="Sun H."/>
            <person name="Lindquist E."/>
            <person name="Barry K."/>
            <person name="Riley R."/>
            <person name="Grigoriev I.V."/>
            <person name="Henrissat B."/>
            <person name="Kues U."/>
            <person name="Berka R.M."/>
            <person name="Martinez A.T."/>
            <person name="Covert S.F."/>
            <person name="Blanchette R.A."/>
            <person name="Cullen D."/>
        </authorList>
    </citation>
    <scope>NUCLEOTIDE SEQUENCE [LARGE SCALE GENOMIC DNA]</scope>
    <source>
        <strain evidence="9 10">11061_1 CR5-6</strain>
    </source>
</reference>
<comment type="subcellular location">
    <subcellularLocation>
        <location evidence="1">Mitochondrion</location>
    </subcellularLocation>
</comment>
<evidence type="ECO:0000256" key="7">
    <source>
        <dbReference type="PROSITE-ProRule" id="PRU01026"/>
    </source>
</evidence>
<evidence type="ECO:0000256" key="8">
    <source>
        <dbReference type="RuleBase" id="RU362106"/>
    </source>
</evidence>
<comment type="caution">
    <text evidence="7">Lacks conserved residue(s) required for the propagation of feature annotation.</text>
</comment>
<evidence type="ECO:0000256" key="4">
    <source>
        <dbReference type="ARBA" id="ARBA00022691"/>
    </source>
</evidence>
<dbReference type="GO" id="GO:0005759">
    <property type="term" value="C:mitochondrial matrix"/>
    <property type="evidence" value="ECO:0007669"/>
    <property type="project" value="TreeGrafter"/>
</dbReference>